<evidence type="ECO:0000256" key="5">
    <source>
        <dbReference type="ARBA" id="ARBA00023027"/>
    </source>
</evidence>
<protein>
    <submittedName>
        <fullName evidence="8">Glutamine-dependent NAD(+) synthetase</fullName>
    </submittedName>
</protein>
<organism evidence="8 9">
    <name type="scientific">Ataeniobius toweri</name>
    <dbReference type="NCBI Taxonomy" id="208326"/>
    <lineage>
        <taxon>Eukaryota</taxon>
        <taxon>Metazoa</taxon>
        <taxon>Chordata</taxon>
        <taxon>Craniata</taxon>
        <taxon>Vertebrata</taxon>
        <taxon>Euteleostomi</taxon>
        <taxon>Actinopterygii</taxon>
        <taxon>Neopterygii</taxon>
        <taxon>Teleostei</taxon>
        <taxon>Neoteleostei</taxon>
        <taxon>Acanthomorphata</taxon>
        <taxon>Ovalentaria</taxon>
        <taxon>Atherinomorphae</taxon>
        <taxon>Cyprinodontiformes</taxon>
        <taxon>Goodeidae</taxon>
        <taxon>Ataeniobius</taxon>
    </lineage>
</organism>
<dbReference type="Proteomes" id="UP001345963">
    <property type="component" value="Unassembled WGS sequence"/>
</dbReference>
<evidence type="ECO:0000259" key="7">
    <source>
        <dbReference type="Pfam" id="PF02540"/>
    </source>
</evidence>
<evidence type="ECO:0000256" key="4">
    <source>
        <dbReference type="ARBA" id="ARBA00022840"/>
    </source>
</evidence>
<accession>A0ABU7CL15</accession>
<evidence type="ECO:0000256" key="6">
    <source>
        <dbReference type="SAM" id="SignalP"/>
    </source>
</evidence>
<sequence length="106" mass="11448">MVLAYLFAQLSLWARGKPVGLLVLGSANVDESLTGYFTKYDCSSSDINPIGGISKTDLKNFLVYCAEKFQFTTLRGILAAPPTAELEPLTDGQLSQTDEVKTKSAP</sequence>
<evidence type="ECO:0000256" key="2">
    <source>
        <dbReference type="ARBA" id="ARBA00022598"/>
    </source>
</evidence>
<keyword evidence="2" id="KW-0436">Ligase</keyword>
<comment type="caution">
    <text evidence="8">The sequence shown here is derived from an EMBL/GenBank/DDBJ whole genome shotgun (WGS) entry which is preliminary data.</text>
</comment>
<dbReference type="PANTHER" id="PTHR23090">
    <property type="entry name" value="NH 3 /GLUTAMINE-DEPENDENT NAD + SYNTHETASE"/>
    <property type="match status" value="1"/>
</dbReference>
<dbReference type="InterPro" id="IPR014729">
    <property type="entry name" value="Rossmann-like_a/b/a_fold"/>
</dbReference>
<dbReference type="CDD" id="cd00553">
    <property type="entry name" value="NAD_synthase"/>
    <property type="match status" value="1"/>
</dbReference>
<dbReference type="Pfam" id="PF02540">
    <property type="entry name" value="NAD_synthase"/>
    <property type="match status" value="1"/>
</dbReference>
<dbReference type="Gene3D" id="3.40.50.620">
    <property type="entry name" value="HUPs"/>
    <property type="match status" value="1"/>
</dbReference>
<feature type="domain" description="NAD/GMP synthase" evidence="7">
    <location>
        <begin position="15"/>
        <end position="100"/>
    </location>
</feature>
<reference evidence="8 9" key="1">
    <citation type="submission" date="2021-07" db="EMBL/GenBank/DDBJ databases">
        <authorList>
            <person name="Palmer J.M."/>
        </authorList>
    </citation>
    <scope>NUCLEOTIDE SEQUENCE [LARGE SCALE GENOMIC DNA]</scope>
    <source>
        <strain evidence="8 9">AT_MEX2019</strain>
        <tissue evidence="8">Muscle</tissue>
    </source>
</reference>
<evidence type="ECO:0000313" key="8">
    <source>
        <dbReference type="EMBL" id="MED6262530.1"/>
    </source>
</evidence>
<comment type="pathway">
    <text evidence="1">Cofactor biosynthesis; NAD(+) biosynthesis.</text>
</comment>
<keyword evidence="6" id="KW-0732">Signal</keyword>
<evidence type="ECO:0000256" key="3">
    <source>
        <dbReference type="ARBA" id="ARBA00022741"/>
    </source>
</evidence>
<name>A0ABU7CL15_9TELE</name>
<keyword evidence="4" id="KW-0067">ATP-binding</keyword>
<keyword evidence="5" id="KW-0520">NAD</keyword>
<dbReference type="InterPro" id="IPR022310">
    <property type="entry name" value="NAD/GMP_synthase"/>
</dbReference>
<keyword evidence="9" id="KW-1185">Reference proteome</keyword>
<dbReference type="SUPFAM" id="SSF52402">
    <property type="entry name" value="Adenine nucleotide alpha hydrolases-like"/>
    <property type="match status" value="1"/>
</dbReference>
<evidence type="ECO:0000313" key="9">
    <source>
        <dbReference type="Proteomes" id="UP001345963"/>
    </source>
</evidence>
<dbReference type="InterPro" id="IPR003694">
    <property type="entry name" value="NAD_synthase"/>
</dbReference>
<evidence type="ECO:0000256" key="1">
    <source>
        <dbReference type="ARBA" id="ARBA00004790"/>
    </source>
</evidence>
<feature type="signal peptide" evidence="6">
    <location>
        <begin position="1"/>
        <end position="16"/>
    </location>
</feature>
<keyword evidence="3" id="KW-0547">Nucleotide-binding</keyword>
<dbReference type="EMBL" id="JAHUTI010093032">
    <property type="protein sequence ID" value="MED6262530.1"/>
    <property type="molecule type" value="Genomic_DNA"/>
</dbReference>
<proteinExistence type="predicted"/>
<gene>
    <name evidence="8" type="primary">NADSYN1_3</name>
    <name evidence="8" type="ORF">ATANTOWER_021149</name>
</gene>
<feature type="chain" id="PRO_5045608982" evidence="6">
    <location>
        <begin position="17"/>
        <end position="106"/>
    </location>
</feature>
<dbReference type="PANTHER" id="PTHR23090:SF9">
    <property type="entry name" value="GLUTAMINE-DEPENDENT NAD(+) SYNTHETASE"/>
    <property type="match status" value="1"/>
</dbReference>